<comment type="caution">
    <text evidence="2">The sequence shown here is derived from an EMBL/GenBank/DDBJ whole genome shotgun (WGS) entry which is preliminary data.</text>
</comment>
<name>A0A3L0VY60_ECOLX</name>
<evidence type="ECO:0000259" key="1">
    <source>
        <dbReference type="Pfam" id="PF01464"/>
    </source>
</evidence>
<evidence type="ECO:0000313" key="2">
    <source>
        <dbReference type="EMBL" id="MHO04668.1"/>
    </source>
</evidence>
<dbReference type="CDD" id="cd13400">
    <property type="entry name" value="LT_IagB-like"/>
    <property type="match status" value="1"/>
</dbReference>
<dbReference type="AlphaFoldDB" id="A0A3L0VY60"/>
<dbReference type="Pfam" id="PF01464">
    <property type="entry name" value="SLT"/>
    <property type="match status" value="1"/>
</dbReference>
<protein>
    <recommendedName>
        <fullName evidence="1">Transglycosylase SLT domain-containing protein</fullName>
    </recommendedName>
</protein>
<feature type="domain" description="Transglycosylase SLT" evidence="1">
    <location>
        <begin position="41"/>
        <end position="158"/>
    </location>
</feature>
<dbReference type="InterPro" id="IPR008258">
    <property type="entry name" value="Transglycosylase_SLT_dom_1"/>
</dbReference>
<dbReference type="EMBL" id="RNRV01000013">
    <property type="protein sequence ID" value="MHO04668.1"/>
    <property type="molecule type" value="Genomic_DNA"/>
</dbReference>
<dbReference type="InterPro" id="IPR023346">
    <property type="entry name" value="Lysozyme-like_dom_sf"/>
</dbReference>
<dbReference type="SUPFAM" id="SSF53955">
    <property type="entry name" value="Lysozyme-like"/>
    <property type="match status" value="1"/>
</dbReference>
<dbReference type="Gene3D" id="1.10.530.10">
    <property type="match status" value="1"/>
</dbReference>
<gene>
    <name evidence="2" type="ORF">D9F05_09815</name>
</gene>
<accession>A0A3L0VY60</accession>
<proteinExistence type="predicted"/>
<organism evidence="2">
    <name type="scientific">Escherichia coli</name>
    <dbReference type="NCBI Taxonomy" id="562"/>
    <lineage>
        <taxon>Bacteria</taxon>
        <taxon>Pseudomonadati</taxon>
        <taxon>Pseudomonadota</taxon>
        <taxon>Gammaproteobacteria</taxon>
        <taxon>Enterobacterales</taxon>
        <taxon>Enterobacteriaceae</taxon>
        <taxon>Escherichia</taxon>
    </lineage>
</organism>
<sequence length="176" mass="19320">MSSALILITALSSLSGTASFKDIPAHVVYGYPSEKALIEQCVVAASAKYSVHIDILRALLKQEAGYRGASIRNTNRSRDYGYAQTNSIHLPELAKYGVTKEKLMYDPCASIGTMAWMVAKHLAAAPRAADGTISALDYWKAIGNYHSKTPSLNKKYRESVWRHLQEIRGNRGTGTN</sequence>
<reference evidence="2" key="1">
    <citation type="submission" date="2018-10" db="EMBL/GenBank/DDBJ databases">
        <authorList>
            <consortium name="NARMS: The National Antimicrobial Resistance Monitoring System"/>
        </authorList>
    </citation>
    <scope>NUCLEOTIDE SEQUENCE [LARGE SCALE GENOMIC DNA]</scope>
    <source>
        <strain evidence="2">CVM N17EC0388</strain>
    </source>
</reference>